<protein>
    <recommendedName>
        <fullName evidence="9">Multidrug-efflux transporter</fullName>
    </recommendedName>
</protein>
<reference evidence="11 12" key="1">
    <citation type="submission" date="2016-11" db="EMBL/GenBank/DDBJ databases">
        <authorList>
            <person name="Jaros S."/>
            <person name="Januszkiewicz K."/>
            <person name="Wedrychowicz H."/>
        </authorList>
    </citation>
    <scope>NUCLEOTIDE SEQUENCE [LARGE SCALE GENOMIC DNA]</scope>
    <source>
        <strain evidence="11 12">DSM 26897</strain>
    </source>
</reference>
<feature type="transmembrane region" description="Helical" evidence="10">
    <location>
        <begin position="190"/>
        <end position="209"/>
    </location>
</feature>
<dbReference type="CDD" id="cd13139">
    <property type="entry name" value="MATE_like_14"/>
    <property type="match status" value="1"/>
</dbReference>
<evidence type="ECO:0000256" key="1">
    <source>
        <dbReference type="ARBA" id="ARBA00004651"/>
    </source>
</evidence>
<evidence type="ECO:0000256" key="3">
    <source>
        <dbReference type="ARBA" id="ARBA00022449"/>
    </source>
</evidence>
<dbReference type="InterPro" id="IPR050222">
    <property type="entry name" value="MATE_MdtK"/>
</dbReference>
<feature type="transmembrane region" description="Helical" evidence="10">
    <location>
        <begin position="296"/>
        <end position="320"/>
    </location>
</feature>
<dbReference type="RefSeq" id="WP_073048033.1">
    <property type="nucleotide sequence ID" value="NZ_FQUO01000023.1"/>
</dbReference>
<comment type="subcellular location">
    <subcellularLocation>
        <location evidence="1">Cell membrane</location>
        <topology evidence="1">Multi-pass membrane protein</topology>
    </subcellularLocation>
</comment>
<dbReference type="STRING" id="1302690.BUE76_02050"/>
<keyword evidence="3" id="KW-0050">Antiport</keyword>
<feature type="transmembrane region" description="Helical" evidence="10">
    <location>
        <begin position="341"/>
        <end position="361"/>
    </location>
</feature>
<keyword evidence="12" id="KW-1185">Reference proteome</keyword>
<keyword evidence="5 10" id="KW-0812">Transmembrane</keyword>
<evidence type="ECO:0000256" key="6">
    <source>
        <dbReference type="ARBA" id="ARBA00022989"/>
    </source>
</evidence>
<evidence type="ECO:0000256" key="4">
    <source>
        <dbReference type="ARBA" id="ARBA00022475"/>
    </source>
</evidence>
<feature type="transmembrane region" description="Helical" evidence="10">
    <location>
        <begin position="83"/>
        <end position="100"/>
    </location>
</feature>
<feature type="transmembrane region" description="Helical" evidence="10">
    <location>
        <begin position="433"/>
        <end position="456"/>
    </location>
</feature>
<dbReference type="PIRSF" id="PIRSF006603">
    <property type="entry name" value="DinF"/>
    <property type="match status" value="1"/>
</dbReference>
<dbReference type="AlphaFoldDB" id="A0A1M5IE14"/>
<gene>
    <name evidence="11" type="ORF">SAMN05444008_12347</name>
</gene>
<dbReference type="PANTHER" id="PTHR43298">
    <property type="entry name" value="MULTIDRUG RESISTANCE PROTEIN NORM-RELATED"/>
    <property type="match status" value="1"/>
</dbReference>
<organism evidence="11 12">
    <name type="scientific">Cnuella takakiae</name>
    <dbReference type="NCBI Taxonomy" id="1302690"/>
    <lineage>
        <taxon>Bacteria</taxon>
        <taxon>Pseudomonadati</taxon>
        <taxon>Bacteroidota</taxon>
        <taxon>Chitinophagia</taxon>
        <taxon>Chitinophagales</taxon>
        <taxon>Chitinophagaceae</taxon>
        <taxon>Cnuella</taxon>
    </lineage>
</organism>
<dbReference type="InterPro" id="IPR048279">
    <property type="entry name" value="MdtK-like"/>
</dbReference>
<dbReference type="NCBIfam" id="TIGR00797">
    <property type="entry name" value="matE"/>
    <property type="match status" value="1"/>
</dbReference>
<keyword evidence="6 10" id="KW-1133">Transmembrane helix</keyword>
<proteinExistence type="predicted"/>
<evidence type="ECO:0000313" key="11">
    <source>
        <dbReference type="EMBL" id="SHG26505.1"/>
    </source>
</evidence>
<keyword evidence="2" id="KW-0813">Transport</keyword>
<dbReference type="Pfam" id="PF01554">
    <property type="entry name" value="MatE"/>
    <property type="match status" value="2"/>
</dbReference>
<evidence type="ECO:0000256" key="9">
    <source>
        <dbReference type="ARBA" id="ARBA00031636"/>
    </source>
</evidence>
<dbReference type="GO" id="GO:0042910">
    <property type="term" value="F:xenobiotic transmembrane transporter activity"/>
    <property type="evidence" value="ECO:0007669"/>
    <property type="project" value="InterPro"/>
</dbReference>
<dbReference type="GO" id="GO:0006811">
    <property type="term" value="P:monoatomic ion transport"/>
    <property type="evidence" value="ECO:0007669"/>
    <property type="project" value="UniProtKB-KW"/>
</dbReference>
<dbReference type="OrthoDB" id="9776324at2"/>
<feature type="transmembrane region" description="Helical" evidence="10">
    <location>
        <begin position="409"/>
        <end position="427"/>
    </location>
</feature>
<accession>A0A1M5IE14</accession>
<evidence type="ECO:0000256" key="8">
    <source>
        <dbReference type="ARBA" id="ARBA00023136"/>
    </source>
</evidence>
<dbReference type="InterPro" id="IPR002528">
    <property type="entry name" value="MATE_fam"/>
</dbReference>
<feature type="transmembrane region" description="Helical" evidence="10">
    <location>
        <begin position="215"/>
        <end position="234"/>
    </location>
</feature>
<evidence type="ECO:0000256" key="7">
    <source>
        <dbReference type="ARBA" id="ARBA00023065"/>
    </source>
</evidence>
<dbReference type="EMBL" id="FQUO01000023">
    <property type="protein sequence ID" value="SHG26505.1"/>
    <property type="molecule type" value="Genomic_DNA"/>
</dbReference>
<dbReference type="GO" id="GO:0005886">
    <property type="term" value="C:plasma membrane"/>
    <property type="evidence" value="ECO:0007669"/>
    <property type="project" value="UniProtKB-SubCell"/>
</dbReference>
<dbReference type="GO" id="GO:0015297">
    <property type="term" value="F:antiporter activity"/>
    <property type="evidence" value="ECO:0007669"/>
    <property type="project" value="UniProtKB-KW"/>
</dbReference>
<keyword evidence="7" id="KW-0406">Ion transport</keyword>
<evidence type="ECO:0000256" key="5">
    <source>
        <dbReference type="ARBA" id="ARBA00022692"/>
    </source>
</evidence>
<feature type="transmembrane region" description="Helical" evidence="10">
    <location>
        <begin position="254"/>
        <end position="276"/>
    </location>
</feature>
<evidence type="ECO:0000256" key="2">
    <source>
        <dbReference type="ARBA" id="ARBA00022448"/>
    </source>
</evidence>
<name>A0A1M5IE14_9BACT</name>
<sequence>MSQTIVRKPRAAYWAGLIRQALKGEEHDYTSGSMRLAIFLLAVPMILEMMMESVFAVVDIYFVGKLGKEAVATVILTESILTLLYSAAIAFSIGATALVARRVGEKNFDAAAHTGAQAINLGIMVAIGVSIAGMVGARQILELMGASEQVLATGIMYTRIVFGSSIAILLLFLINGVFRGAGNAAIAMRSLWLANGCNIVLCPILIHFFGLTGAAMATATGRGIGVCYQLYYLFKGNNQFRLKPKHFAIDWPVLRALFSISWVGFVQFFIASASWIVLARIMTSFHNDAAVAGYGVAIRIIMFFLLPAWGMSNAAATLVGQNLGAKNPERAETSVWKTAQYNALFMGTVMLLFLLFPQAIVGFMNKDPQVEQYAVQALRVISTGYIFYGVGMVMANAFNGAGDTKTPTIINLFGFWLFQIPLAYFLAKQMGLGPLGVFLAIPIAETAIAIAAFILFRKGRWKRVSI</sequence>
<dbReference type="Proteomes" id="UP000184368">
    <property type="component" value="Unassembled WGS sequence"/>
</dbReference>
<keyword evidence="8 10" id="KW-0472">Membrane</keyword>
<evidence type="ECO:0000313" key="12">
    <source>
        <dbReference type="Proteomes" id="UP000184368"/>
    </source>
</evidence>
<feature type="transmembrane region" description="Helical" evidence="10">
    <location>
        <begin position="36"/>
        <end position="63"/>
    </location>
</feature>
<feature type="transmembrane region" description="Helical" evidence="10">
    <location>
        <begin position="121"/>
        <end position="140"/>
    </location>
</feature>
<evidence type="ECO:0000256" key="10">
    <source>
        <dbReference type="SAM" id="Phobius"/>
    </source>
</evidence>
<dbReference type="PANTHER" id="PTHR43298:SF2">
    <property type="entry name" value="FMN_FAD EXPORTER YEEO-RELATED"/>
    <property type="match status" value="1"/>
</dbReference>
<feature type="transmembrane region" description="Helical" evidence="10">
    <location>
        <begin position="160"/>
        <end position="178"/>
    </location>
</feature>
<keyword evidence="4" id="KW-1003">Cell membrane</keyword>
<feature type="transmembrane region" description="Helical" evidence="10">
    <location>
        <begin position="373"/>
        <end position="397"/>
    </location>
</feature>